<dbReference type="Proteomes" id="UP000566985">
    <property type="component" value="Unassembled WGS sequence"/>
</dbReference>
<proteinExistence type="predicted"/>
<dbReference type="EMBL" id="JABWPM010000025">
    <property type="protein sequence ID" value="NUY98349.1"/>
    <property type="molecule type" value="Genomic_DNA"/>
</dbReference>
<organism evidence="1 2">
    <name type="scientific">Pantoea brenneri</name>
    <dbReference type="NCBI Taxonomy" id="472694"/>
    <lineage>
        <taxon>Bacteria</taxon>
        <taxon>Pseudomonadati</taxon>
        <taxon>Pseudomonadota</taxon>
        <taxon>Gammaproteobacteria</taxon>
        <taxon>Enterobacterales</taxon>
        <taxon>Erwiniaceae</taxon>
        <taxon>Pantoea</taxon>
    </lineage>
</organism>
<name>A0A7Y6NH07_9GAMM</name>
<sequence length="83" mass="9232">MALTRIEQLIKITQLIKTIPAEMEKHFCSKNPKCATCCTGENAKPDGSRDMGKCPLFGKTDAEIETELNTDYNVARILGRITD</sequence>
<gene>
    <name evidence="1" type="ORF">HU668_17990</name>
</gene>
<protein>
    <submittedName>
        <fullName evidence="1">Uncharacterized protein</fullName>
    </submittedName>
</protein>
<comment type="caution">
    <text evidence="1">The sequence shown here is derived from an EMBL/GenBank/DDBJ whole genome shotgun (WGS) entry which is preliminary data.</text>
</comment>
<dbReference type="AlphaFoldDB" id="A0A7Y6NH07"/>
<dbReference type="RefSeq" id="WP_069729464.1">
    <property type="nucleotide sequence ID" value="NZ_JABWPE010000025.1"/>
</dbReference>
<evidence type="ECO:0000313" key="2">
    <source>
        <dbReference type="Proteomes" id="UP000566985"/>
    </source>
</evidence>
<accession>A0A7Y6NH07</accession>
<reference evidence="1 2" key="1">
    <citation type="submission" date="2020-05" db="EMBL/GenBank/DDBJ databases">
        <title>Whole Genome Sequences of Enterobacteriales Associated with the International Space Station.</title>
        <authorList>
            <person name="Bharadwaj A."/>
            <person name="Daudu R."/>
            <person name="Singh N."/>
            <person name="Wood J."/>
            <person name="Debieu M."/>
            <person name="Mason C."/>
            <person name="Wang C."/>
            <person name="Venkateswaran K."/>
        </authorList>
    </citation>
    <scope>NUCLEOTIDE SEQUENCE [LARGE SCALE GENOMIC DNA]</scope>
    <source>
        <strain evidence="1 2">IF5SW-B1</strain>
    </source>
</reference>
<evidence type="ECO:0000313" key="1">
    <source>
        <dbReference type="EMBL" id="NUY98349.1"/>
    </source>
</evidence>
<dbReference type="GeneID" id="57347028"/>